<feature type="region of interest" description="Disordered" evidence="1">
    <location>
        <begin position="540"/>
        <end position="569"/>
    </location>
</feature>
<evidence type="ECO:0000313" key="2">
    <source>
        <dbReference type="EMBL" id="OCB86462.1"/>
    </source>
</evidence>
<feature type="compositionally biased region" description="Basic and acidic residues" evidence="1">
    <location>
        <begin position="620"/>
        <end position="639"/>
    </location>
</feature>
<evidence type="ECO:0000313" key="3">
    <source>
        <dbReference type="Proteomes" id="UP000757232"/>
    </source>
</evidence>
<evidence type="ECO:0000256" key="1">
    <source>
        <dbReference type="SAM" id="MobiDB-lite"/>
    </source>
</evidence>
<keyword evidence="3" id="KW-1185">Reference proteome</keyword>
<feature type="compositionally biased region" description="Low complexity" evidence="1">
    <location>
        <begin position="22"/>
        <end position="46"/>
    </location>
</feature>
<feature type="compositionally biased region" description="Low complexity" evidence="1">
    <location>
        <begin position="105"/>
        <end position="121"/>
    </location>
</feature>
<dbReference type="OrthoDB" id="10683436at2759"/>
<feature type="compositionally biased region" description="Polar residues" evidence="1">
    <location>
        <begin position="76"/>
        <end position="96"/>
    </location>
</feature>
<feature type="compositionally biased region" description="Polar residues" evidence="1">
    <location>
        <begin position="483"/>
        <end position="496"/>
    </location>
</feature>
<dbReference type="AlphaFoldDB" id="A0A9Q5N1T6"/>
<reference evidence="2" key="1">
    <citation type="submission" date="2016-06" db="EMBL/GenBank/DDBJ databases">
        <title>Draft Genome sequence of the fungus Inonotus baumii.</title>
        <authorList>
            <person name="Zhu H."/>
            <person name="Lin W."/>
        </authorList>
    </citation>
    <scope>NUCLEOTIDE SEQUENCE</scope>
    <source>
        <strain evidence="2">821</strain>
    </source>
</reference>
<dbReference type="EMBL" id="LNZH02000201">
    <property type="protein sequence ID" value="OCB86462.1"/>
    <property type="molecule type" value="Genomic_DNA"/>
</dbReference>
<feature type="compositionally biased region" description="Basic and acidic residues" evidence="1">
    <location>
        <begin position="223"/>
        <end position="251"/>
    </location>
</feature>
<organism evidence="2 3">
    <name type="scientific">Sanghuangporus baumii</name>
    <name type="common">Phellinus baumii</name>
    <dbReference type="NCBI Taxonomy" id="108892"/>
    <lineage>
        <taxon>Eukaryota</taxon>
        <taxon>Fungi</taxon>
        <taxon>Dikarya</taxon>
        <taxon>Basidiomycota</taxon>
        <taxon>Agaricomycotina</taxon>
        <taxon>Agaricomycetes</taxon>
        <taxon>Hymenochaetales</taxon>
        <taxon>Hymenochaetaceae</taxon>
        <taxon>Sanghuangporus</taxon>
    </lineage>
</organism>
<protein>
    <submittedName>
        <fullName evidence="2">Uncharacterized protein</fullName>
    </submittedName>
</protein>
<comment type="caution">
    <text evidence="2">The sequence shown here is derived from an EMBL/GenBank/DDBJ whole genome shotgun (WGS) entry which is preliminary data.</text>
</comment>
<feature type="region of interest" description="Disordered" evidence="1">
    <location>
        <begin position="173"/>
        <end position="525"/>
    </location>
</feature>
<dbReference type="Proteomes" id="UP000757232">
    <property type="component" value="Unassembled WGS sequence"/>
</dbReference>
<feature type="compositionally biased region" description="Pro residues" evidence="1">
    <location>
        <begin position="122"/>
        <end position="131"/>
    </location>
</feature>
<feature type="region of interest" description="Disordered" evidence="1">
    <location>
        <begin position="1"/>
        <end position="154"/>
    </location>
</feature>
<feature type="compositionally biased region" description="Basic and acidic residues" evidence="1">
    <location>
        <begin position="286"/>
        <end position="314"/>
    </location>
</feature>
<proteinExistence type="predicted"/>
<gene>
    <name evidence="2" type="ORF">A7U60_g6354</name>
</gene>
<name>A0A9Q5N1T6_SANBA</name>
<feature type="compositionally biased region" description="Low complexity" evidence="1">
    <location>
        <begin position="199"/>
        <end position="208"/>
    </location>
</feature>
<feature type="compositionally biased region" description="Pro residues" evidence="1">
    <location>
        <begin position="352"/>
        <end position="365"/>
    </location>
</feature>
<feature type="compositionally biased region" description="Low complexity" evidence="1">
    <location>
        <begin position="435"/>
        <end position="453"/>
    </location>
</feature>
<accession>A0A9Q5N1T6</accession>
<feature type="compositionally biased region" description="Polar residues" evidence="1">
    <location>
        <begin position="256"/>
        <end position="265"/>
    </location>
</feature>
<sequence length="782" mass="83485">MSAALNPKRLFTGPDRPMSVDPTSMTSSSIRPSFSSFSSFSSSITSVFGGGRHSRSNSSAQNSGAPPLTRPASAAPAQQVQTKWVPRSTTPATTNQSRSSRHRSTSSASAAAAALSSSAEHPLPPLPPPPDSQRRSSPAPPGEGAEDPDALEIWKTEATLKAQVRYMRRLNEEQVAFNNRVRSVRRNAASASSHRRDSLSSGSTTSGSADEDPGSDEAYSRLTDAHERTCARLKREYEEDMRTVIREEARRRGVTSYPNPSSQIRPLNGHERHDDVLVEDELTDEWTWRPDENGRRPSEGDRDRGKDKWKELVRQEQQVIWETIKRGPTPAQQQQQQPLSSSAGRKVHFAPATPPSADPSNPPSAAPMSATQTQPPSLPRTPHTPVGAGYPARPISAYPSVSNANRPLSPAVTAPGVRPSSARPASPAYTRWIPSTGPATSTTTSSGQGRTGSNPINIPGRNNNAQTATEGNGSAGKDRPGSVSGSWRDWSTTSSHGHIKRDAPTPSPTAANGHAYPYPRTASNSNLQSSMYATVQMHSRTPSSGNLHAVHSTSHHGHARVPSNGNLQSAAGAGMRRALTPGPVSSASGYARQRTASMNAGSGFGPQRAPSVPPVPTSVSREREREKDRERRKKGVVDDREPDDAPAPTNAYPVKRVQATAGLGSRTSSNRSALVDDDAPVPEAFSAAPVLRVSSSRRSNHSHRGRVEVEDNDEEEIPPPPRRDKGKGKARAPPSPLLSTTPLPGAGGRRGREGTGFGGMYAAQLEDFASSLRRDLGISAEA</sequence>
<feature type="compositionally biased region" description="Low complexity" evidence="1">
    <location>
        <begin position="175"/>
        <end position="192"/>
    </location>
</feature>
<feature type="region of interest" description="Disordered" evidence="1">
    <location>
        <begin position="597"/>
        <end position="758"/>
    </location>
</feature>
<feature type="compositionally biased region" description="Polar residues" evidence="1">
    <location>
        <begin position="454"/>
        <end position="472"/>
    </location>
</feature>